<dbReference type="GO" id="GO:0016757">
    <property type="term" value="F:glycosyltransferase activity"/>
    <property type="evidence" value="ECO:0007669"/>
    <property type="project" value="UniProtKB-KW"/>
</dbReference>
<dbReference type="HOGENOM" id="CLU_039682_1_0_1"/>
<reference evidence="8" key="2">
    <citation type="submission" date="2018-05" db="EMBL/GenBank/DDBJ databases">
        <title>OmerRS3 (Oryza meridionalis Reference Sequence Version 3).</title>
        <authorList>
            <person name="Zhang J."/>
            <person name="Kudrna D."/>
            <person name="Lee S."/>
            <person name="Talag J."/>
            <person name="Welchert J."/>
            <person name="Wing R.A."/>
        </authorList>
    </citation>
    <scope>NUCLEOTIDE SEQUENCE [LARGE SCALE GENOMIC DNA]</scope>
    <source>
        <strain evidence="8">cv. OR44</strain>
    </source>
</reference>
<dbReference type="InterPro" id="IPR004263">
    <property type="entry name" value="Exostosin"/>
</dbReference>
<keyword evidence="5" id="KW-0333">Golgi apparatus</keyword>
<dbReference type="InterPro" id="IPR040911">
    <property type="entry name" value="Exostosin_GT47"/>
</dbReference>
<keyword evidence="9" id="KW-1185">Reference proteome</keyword>
<keyword evidence="6" id="KW-0472">Membrane</keyword>
<dbReference type="EnsemblPlants" id="OMERI03G00320.1">
    <property type="protein sequence ID" value="OMERI03G00320.1"/>
    <property type="gene ID" value="OMERI03G00320"/>
</dbReference>
<dbReference type="GO" id="GO:0000139">
    <property type="term" value="C:Golgi membrane"/>
    <property type="evidence" value="ECO:0007669"/>
    <property type="project" value="UniProtKB-SubCell"/>
</dbReference>
<evidence type="ECO:0000259" key="7">
    <source>
        <dbReference type="Pfam" id="PF03016"/>
    </source>
</evidence>
<comment type="subcellular location">
    <subcellularLocation>
        <location evidence="1">Golgi apparatus membrane</location>
        <topology evidence="1">Single-pass type II membrane protein</topology>
    </subcellularLocation>
</comment>
<evidence type="ECO:0000256" key="1">
    <source>
        <dbReference type="ARBA" id="ARBA00004323"/>
    </source>
</evidence>
<keyword evidence="6" id="KW-0812">Transmembrane</keyword>
<keyword evidence="4" id="KW-0735">Signal-anchor</keyword>
<evidence type="ECO:0000313" key="9">
    <source>
        <dbReference type="Proteomes" id="UP000008021"/>
    </source>
</evidence>
<keyword evidence="3" id="KW-0328">Glycosyltransferase</keyword>
<dbReference type="Proteomes" id="UP000008021">
    <property type="component" value="Chromosome 3"/>
</dbReference>
<dbReference type="AlphaFoldDB" id="A0A0E0CTS5"/>
<proteinExistence type="inferred from homology"/>
<dbReference type="GO" id="GO:0010417">
    <property type="term" value="P:glucuronoxylan biosynthetic process"/>
    <property type="evidence" value="ECO:0007669"/>
    <property type="project" value="TreeGrafter"/>
</dbReference>
<keyword evidence="3" id="KW-0808">Transferase</keyword>
<evidence type="ECO:0000256" key="4">
    <source>
        <dbReference type="ARBA" id="ARBA00022968"/>
    </source>
</evidence>
<dbReference type="PANTHER" id="PTHR11062:SF229">
    <property type="entry name" value="GLUCURONOXYLAN GLUCURONOSYLTRANSFERASE IRX7-RELATED"/>
    <property type="match status" value="1"/>
</dbReference>
<dbReference type="eggNOG" id="KOG1021">
    <property type="taxonomic scope" value="Eukaryota"/>
</dbReference>
<comment type="similarity">
    <text evidence="2">Belongs to the glycosyltransferase 47 family.</text>
</comment>
<protein>
    <recommendedName>
        <fullName evidence="7">Exostosin GT47 domain-containing protein</fullName>
    </recommendedName>
</protein>
<keyword evidence="6" id="KW-1133">Transmembrane helix</keyword>
<dbReference type="PANTHER" id="PTHR11062">
    <property type="entry name" value="EXOSTOSIN HEPARAN SULFATE GLYCOSYLTRANSFERASE -RELATED"/>
    <property type="match status" value="1"/>
</dbReference>
<organism evidence="8">
    <name type="scientific">Oryza meridionalis</name>
    <dbReference type="NCBI Taxonomy" id="40149"/>
    <lineage>
        <taxon>Eukaryota</taxon>
        <taxon>Viridiplantae</taxon>
        <taxon>Streptophyta</taxon>
        <taxon>Embryophyta</taxon>
        <taxon>Tracheophyta</taxon>
        <taxon>Spermatophyta</taxon>
        <taxon>Magnoliopsida</taxon>
        <taxon>Liliopsida</taxon>
        <taxon>Poales</taxon>
        <taxon>Poaceae</taxon>
        <taxon>BOP clade</taxon>
        <taxon>Oryzoideae</taxon>
        <taxon>Oryzeae</taxon>
        <taxon>Oryzinae</taxon>
        <taxon>Oryza</taxon>
    </lineage>
</organism>
<reference evidence="8" key="1">
    <citation type="submission" date="2015-04" db="UniProtKB">
        <authorList>
            <consortium name="EnsemblPlants"/>
        </authorList>
    </citation>
    <scope>IDENTIFICATION</scope>
</reference>
<sequence length="454" mass="51401">MAMRDPKQRRASASAPHGGAAHHVADKLRRHSTCLLLLLLLWFALSLYLFLSATPPPPRPAFLPSTSTSTSTSTPRPALRIYVYDLPARFNRRWLAADARCATHLFAAEVALHEALLGYHGRAARPEDASLFFVPVYVSCNFSTDNGFPSLSHARALLADAVDLVRAQMPYWNRSAGADHVFVASHDFGACFHPMELFVIIQFELGVNAKSNLALEQEDVAIADGIPEFLKRSILLQTFGVQGTHVCQEADHVVIPPHVPPEVALELPEPEKAQRDIFAFFRGKMEVHPKNISGRFYSKKVRTELLQKYGRNRKFYLKRKRYGNYRSEMARSLFCLCPLGWAPWSPRLVESVLLGCIPVIIADDIRLPFPSVLQWSDISLQVAEKDVASLEMVLDHVVATNLTVIQKNLWDPVKRKALVFNRPMEEGDATWQVLRELEILLDRSQRRHVESWRR</sequence>
<feature type="domain" description="Exostosin GT47" evidence="7">
    <location>
        <begin position="77"/>
        <end position="395"/>
    </location>
</feature>
<dbReference type="Gramene" id="OMERI03G00320.1">
    <property type="protein sequence ID" value="OMERI03G00320.1"/>
    <property type="gene ID" value="OMERI03G00320"/>
</dbReference>
<dbReference type="Pfam" id="PF03016">
    <property type="entry name" value="Exostosin_GT47"/>
    <property type="match status" value="1"/>
</dbReference>
<evidence type="ECO:0000256" key="5">
    <source>
        <dbReference type="ARBA" id="ARBA00023034"/>
    </source>
</evidence>
<evidence type="ECO:0000256" key="3">
    <source>
        <dbReference type="ARBA" id="ARBA00022676"/>
    </source>
</evidence>
<feature type="transmembrane region" description="Helical" evidence="6">
    <location>
        <begin position="33"/>
        <end position="51"/>
    </location>
</feature>
<dbReference type="STRING" id="40149.A0A0E0CTS5"/>
<evidence type="ECO:0000256" key="2">
    <source>
        <dbReference type="ARBA" id="ARBA00010271"/>
    </source>
</evidence>
<accession>A0A0E0CTS5</accession>
<evidence type="ECO:0000256" key="6">
    <source>
        <dbReference type="SAM" id="Phobius"/>
    </source>
</evidence>
<evidence type="ECO:0000313" key="8">
    <source>
        <dbReference type="EnsemblPlants" id="OMERI03G00320.1"/>
    </source>
</evidence>
<name>A0A0E0CTS5_9ORYZ</name>